<reference evidence="1 2" key="1">
    <citation type="journal article" date="2018" name="Nat. Ecol. Evol.">
        <title>Pezizomycetes genomes reveal the molecular basis of ectomycorrhizal truffle lifestyle.</title>
        <authorList>
            <person name="Murat C."/>
            <person name="Payen T."/>
            <person name="Noel B."/>
            <person name="Kuo A."/>
            <person name="Morin E."/>
            <person name="Chen J."/>
            <person name="Kohler A."/>
            <person name="Krizsan K."/>
            <person name="Balestrini R."/>
            <person name="Da Silva C."/>
            <person name="Montanini B."/>
            <person name="Hainaut M."/>
            <person name="Levati E."/>
            <person name="Barry K.W."/>
            <person name="Belfiori B."/>
            <person name="Cichocki N."/>
            <person name="Clum A."/>
            <person name="Dockter R.B."/>
            <person name="Fauchery L."/>
            <person name="Guy J."/>
            <person name="Iotti M."/>
            <person name="Le Tacon F."/>
            <person name="Lindquist E.A."/>
            <person name="Lipzen A."/>
            <person name="Malagnac F."/>
            <person name="Mello A."/>
            <person name="Molinier V."/>
            <person name="Miyauchi S."/>
            <person name="Poulain J."/>
            <person name="Riccioni C."/>
            <person name="Rubini A."/>
            <person name="Sitrit Y."/>
            <person name="Splivallo R."/>
            <person name="Traeger S."/>
            <person name="Wang M."/>
            <person name="Zifcakova L."/>
            <person name="Wipf D."/>
            <person name="Zambonelli A."/>
            <person name="Paolocci F."/>
            <person name="Nowrousian M."/>
            <person name="Ottonello S."/>
            <person name="Baldrian P."/>
            <person name="Spatafora J.W."/>
            <person name="Henrissat B."/>
            <person name="Nagy L.G."/>
            <person name="Aury J.M."/>
            <person name="Wincker P."/>
            <person name="Grigoriev I.V."/>
            <person name="Bonfante P."/>
            <person name="Martin F.M."/>
        </authorList>
    </citation>
    <scope>NUCLEOTIDE SEQUENCE [LARGE SCALE GENOMIC DNA]</scope>
    <source>
        <strain evidence="1 2">CCBAS932</strain>
    </source>
</reference>
<organism evidence="1 2">
    <name type="scientific">Morchella conica CCBAS932</name>
    <dbReference type="NCBI Taxonomy" id="1392247"/>
    <lineage>
        <taxon>Eukaryota</taxon>
        <taxon>Fungi</taxon>
        <taxon>Dikarya</taxon>
        <taxon>Ascomycota</taxon>
        <taxon>Pezizomycotina</taxon>
        <taxon>Pezizomycetes</taxon>
        <taxon>Pezizales</taxon>
        <taxon>Morchellaceae</taxon>
        <taxon>Morchella</taxon>
    </lineage>
</organism>
<dbReference type="OrthoDB" id="275936at2759"/>
<evidence type="ECO:0000313" key="2">
    <source>
        <dbReference type="Proteomes" id="UP000277580"/>
    </source>
</evidence>
<sequence>MSSPALPLPPTPSVTTPKIVEVLKPEVKTLERVLVDFVSAGAATLAIAPVVICLIDRSVIENASGRSKSVLASVGTSLKTLFTSPHKFIFSKPFALIYLTYCGTYLSANTVDTISSIRNGTDIKTVTAGPEKFATTSIVNMSLGLVKDRSFARMFGTGSPRPVPAPTFVLFAARDALTIFSSFNVPPLLAPYMPQDMLMKPESWAQFLAPASCQIFSTPLHLLGLDLYNRGNVSWKERCKMIKTNYFPSAMARMCRILPAFGFGGVTNAAVRRSLLETLECR</sequence>
<gene>
    <name evidence="1" type="ORF">P167DRAFT_520784</name>
</gene>
<evidence type="ECO:0008006" key="3">
    <source>
        <dbReference type="Google" id="ProtNLM"/>
    </source>
</evidence>
<dbReference type="Proteomes" id="UP000277580">
    <property type="component" value="Unassembled WGS sequence"/>
</dbReference>
<proteinExistence type="predicted"/>
<dbReference type="PANTHER" id="PTHR37845:SF1">
    <property type="entry name" value="SEQUENCE ORPHAN"/>
    <property type="match status" value="1"/>
</dbReference>
<keyword evidence="2" id="KW-1185">Reference proteome</keyword>
<dbReference type="AlphaFoldDB" id="A0A3N4KZX6"/>
<dbReference type="GO" id="GO:0005739">
    <property type="term" value="C:mitochondrion"/>
    <property type="evidence" value="ECO:0007669"/>
    <property type="project" value="TreeGrafter"/>
</dbReference>
<name>A0A3N4KZX6_9PEZI</name>
<accession>A0A3N4KZX6</accession>
<evidence type="ECO:0000313" key="1">
    <source>
        <dbReference type="EMBL" id="RPB13891.1"/>
    </source>
</evidence>
<dbReference type="InterPro" id="IPR038781">
    <property type="entry name" value="C365.16-ike"/>
</dbReference>
<dbReference type="EMBL" id="ML119120">
    <property type="protein sequence ID" value="RPB13891.1"/>
    <property type="molecule type" value="Genomic_DNA"/>
</dbReference>
<dbReference type="PANTHER" id="PTHR37845">
    <property type="entry name" value="SEQUENCE ORPHAN"/>
    <property type="match status" value="1"/>
</dbReference>
<protein>
    <recommendedName>
        <fullName evidence="3">Sequence orphan</fullName>
    </recommendedName>
</protein>
<dbReference type="InParanoid" id="A0A3N4KZX6"/>
<dbReference type="STRING" id="1392247.A0A3N4KZX6"/>